<evidence type="ECO:0000313" key="2">
    <source>
        <dbReference type="Proteomes" id="UP001253439"/>
    </source>
</evidence>
<organism evidence="1 2">
    <name type="scientific">Haloarcula terrestris</name>
    <dbReference type="NCBI Taxonomy" id="2950533"/>
    <lineage>
        <taxon>Archaea</taxon>
        <taxon>Methanobacteriati</taxon>
        <taxon>Methanobacteriota</taxon>
        <taxon>Stenosarchaea group</taxon>
        <taxon>Halobacteria</taxon>
        <taxon>Halobacteriales</taxon>
        <taxon>Haloarculaceae</taxon>
        <taxon>Haloarcula</taxon>
    </lineage>
</organism>
<dbReference type="SUPFAM" id="SSF48208">
    <property type="entry name" value="Six-hairpin glycosidases"/>
    <property type="match status" value="2"/>
</dbReference>
<gene>
    <name evidence="1" type="ORF">NDI54_17000</name>
</gene>
<reference evidence="1 2" key="1">
    <citation type="submission" date="2022-06" db="EMBL/GenBank/DDBJ databases">
        <title>Haloarcula sp. a new haloarchaeum isolate from saline soil.</title>
        <authorList>
            <person name="Strakova D."/>
            <person name="Galisteo C."/>
            <person name="Sanchez-Porro C."/>
            <person name="Ventosa A."/>
        </authorList>
    </citation>
    <scope>NUCLEOTIDE SEQUENCE [LARGE SCALE GENOMIC DNA]</scope>
    <source>
        <strain evidence="1 2">S1AR25-5A</strain>
    </source>
</reference>
<protein>
    <recommendedName>
        <fullName evidence="3">Pectate lyase</fullName>
    </recommendedName>
</protein>
<keyword evidence="2" id="KW-1185">Reference proteome</keyword>
<sequence length="506" mass="56400">MTVPSAGDLVDAVQAHVDTVLEHARDDYGDESTPLLVDALDATTLSGVEYDGRDVADGHLSNFALQQSFLRALLALSEVTGEKRYRSRAETLVSWMFENASDDTGLLYWGGHAAYDLDADDIVVGKSDHELKFEYPFYKFCYEVAPEATREFVSAFWNAHVLDWTTLDFNRHGAWNASMGDLWDHEYEGGNVFFWGDGLTFVNTGSDLYYAAGVLADLAEEDEPLTWAKRLARRYIETRQEPGISGYQFSQHASYCKGPEIRGDRAQYQFAPYIHGDHRIFEGTLFRPRPIVQRQQLALAERLGERGSAFAQWAMEELRAWREAAYHPDENEFVPMLTDGLSLEGFVIRREGYFGPKGRVIGPIEAGPDFLWTYARAYRVTGDDLCYATTRDIAAGLGLGDIGTPEERPTMDFDMDPVAVGPELLSALLELYRASGDDRYLNAASRIGGRLLDNRESGLFTDTDGMAVLDNPTPLALLRLASARKGDPLDTLPKPVGKRRSPNGGI</sequence>
<dbReference type="RefSeq" id="WP_310897656.1">
    <property type="nucleotide sequence ID" value="NZ_JAMQOM010000009.1"/>
</dbReference>
<evidence type="ECO:0008006" key="3">
    <source>
        <dbReference type="Google" id="ProtNLM"/>
    </source>
</evidence>
<proteinExistence type="predicted"/>
<dbReference type="Pfam" id="PF06917">
    <property type="entry name" value="Pectate_lyase_2"/>
    <property type="match status" value="1"/>
</dbReference>
<dbReference type="GO" id="GO:0042597">
    <property type="term" value="C:periplasmic space"/>
    <property type="evidence" value="ECO:0007669"/>
    <property type="project" value="InterPro"/>
</dbReference>
<dbReference type="InterPro" id="IPR010702">
    <property type="entry name" value="Pectate_lyase_2"/>
</dbReference>
<dbReference type="Proteomes" id="UP001253439">
    <property type="component" value="Unassembled WGS sequence"/>
</dbReference>
<dbReference type="InterPro" id="IPR008928">
    <property type="entry name" value="6-hairpin_glycosidase_sf"/>
</dbReference>
<dbReference type="Gene3D" id="1.50.10.20">
    <property type="match status" value="2"/>
</dbReference>
<name>A0AAE4EZL0_9EURY</name>
<dbReference type="AlphaFoldDB" id="A0AAE4EZL0"/>
<comment type="caution">
    <text evidence="1">The sequence shown here is derived from an EMBL/GenBank/DDBJ whole genome shotgun (WGS) entry which is preliminary data.</text>
</comment>
<dbReference type="EMBL" id="JAMQOM010000009">
    <property type="protein sequence ID" value="MDS0223046.1"/>
    <property type="molecule type" value="Genomic_DNA"/>
</dbReference>
<evidence type="ECO:0000313" key="1">
    <source>
        <dbReference type="EMBL" id="MDS0223046.1"/>
    </source>
</evidence>
<dbReference type="GO" id="GO:0016837">
    <property type="term" value="F:carbon-oxygen lyase activity, acting on polysaccharides"/>
    <property type="evidence" value="ECO:0007669"/>
    <property type="project" value="InterPro"/>
</dbReference>
<accession>A0AAE4EZL0</accession>
<dbReference type="GO" id="GO:0045490">
    <property type="term" value="P:pectin catabolic process"/>
    <property type="evidence" value="ECO:0007669"/>
    <property type="project" value="InterPro"/>
</dbReference>